<keyword evidence="3" id="KW-1185">Reference proteome</keyword>
<dbReference type="EMBL" id="JACHFN010000002">
    <property type="protein sequence ID" value="MBB5233353.1"/>
    <property type="molecule type" value="Genomic_DNA"/>
</dbReference>
<name>A0A7W8GD78_9DEIO</name>
<evidence type="ECO:0000256" key="1">
    <source>
        <dbReference type="SAM" id="SignalP"/>
    </source>
</evidence>
<dbReference type="Proteomes" id="UP000525389">
    <property type="component" value="Unassembled WGS sequence"/>
</dbReference>
<dbReference type="RefSeq" id="WP_184025677.1">
    <property type="nucleotide sequence ID" value="NZ_JACHFN010000002.1"/>
</dbReference>
<comment type="caution">
    <text evidence="2">The sequence shown here is derived from an EMBL/GenBank/DDBJ whole genome shotgun (WGS) entry which is preliminary data.</text>
</comment>
<feature type="chain" id="PRO_5031467114" evidence="1">
    <location>
        <begin position="22"/>
        <end position="186"/>
    </location>
</feature>
<evidence type="ECO:0000313" key="2">
    <source>
        <dbReference type="EMBL" id="MBB5233353.1"/>
    </source>
</evidence>
<organism evidence="2 3">
    <name type="scientific">Deinococcus budaensis</name>
    <dbReference type="NCBI Taxonomy" id="1665626"/>
    <lineage>
        <taxon>Bacteria</taxon>
        <taxon>Thermotogati</taxon>
        <taxon>Deinococcota</taxon>
        <taxon>Deinococci</taxon>
        <taxon>Deinococcales</taxon>
        <taxon>Deinococcaceae</taxon>
        <taxon>Deinococcus</taxon>
    </lineage>
</organism>
<protein>
    <submittedName>
        <fullName evidence="2">Uncharacterized protein</fullName>
    </submittedName>
</protein>
<proteinExistence type="predicted"/>
<reference evidence="2 3" key="1">
    <citation type="submission" date="2020-08" db="EMBL/GenBank/DDBJ databases">
        <title>Genomic Encyclopedia of Type Strains, Phase IV (KMG-IV): sequencing the most valuable type-strain genomes for metagenomic binning, comparative biology and taxonomic classification.</title>
        <authorList>
            <person name="Goeker M."/>
        </authorList>
    </citation>
    <scope>NUCLEOTIDE SEQUENCE [LARGE SCALE GENOMIC DNA]</scope>
    <source>
        <strain evidence="2 3">DSM 101791</strain>
    </source>
</reference>
<gene>
    <name evidence="2" type="ORF">HNQ09_000770</name>
</gene>
<sequence length="186" mass="19741">MSRHGLSALALAVLLSGGAAAGGATPPASWLGQRVDVAQTAFCRAQGCALVEVRENSFNTPGWHDGTKRTYRLRGGERLEVDVRPGGWISNVFLLKDGARLGSSLTLRERRLAAEFLTLATGRRFPSQAVAQCVAAGLTAQRRNPDVYGPDQPLSQWSTPAGLPYKARCGVAGAGPLGVWAGWMQQ</sequence>
<accession>A0A7W8GD78</accession>
<evidence type="ECO:0000313" key="3">
    <source>
        <dbReference type="Proteomes" id="UP000525389"/>
    </source>
</evidence>
<feature type="signal peptide" evidence="1">
    <location>
        <begin position="1"/>
        <end position="21"/>
    </location>
</feature>
<keyword evidence="1" id="KW-0732">Signal</keyword>
<dbReference type="AlphaFoldDB" id="A0A7W8GD78"/>